<gene>
    <name evidence="13" type="ORF">HPB51_015199</name>
</gene>
<accession>A0A9J6DAJ9</accession>
<keyword evidence="6" id="KW-0833">Ubl conjugation pathway</keyword>
<reference evidence="13" key="2">
    <citation type="submission" date="2021-09" db="EMBL/GenBank/DDBJ databases">
        <authorList>
            <person name="Jia N."/>
            <person name="Wang J."/>
            <person name="Shi W."/>
            <person name="Du L."/>
            <person name="Sun Y."/>
            <person name="Zhan W."/>
            <person name="Jiang J."/>
            <person name="Wang Q."/>
            <person name="Zhang B."/>
            <person name="Ji P."/>
            <person name="Sakyi L.B."/>
            <person name="Cui X."/>
            <person name="Yuan T."/>
            <person name="Jiang B."/>
            <person name="Yang W."/>
            <person name="Lam T.T.-Y."/>
            <person name="Chang Q."/>
            <person name="Ding S."/>
            <person name="Wang X."/>
            <person name="Zhu J."/>
            <person name="Ruan X."/>
            <person name="Zhao L."/>
            <person name="Wei J."/>
            <person name="Que T."/>
            <person name="Du C."/>
            <person name="Cheng J."/>
            <person name="Dai P."/>
            <person name="Han X."/>
            <person name="Huang E."/>
            <person name="Gao Y."/>
            <person name="Liu J."/>
            <person name="Shao H."/>
            <person name="Ye R."/>
            <person name="Li L."/>
            <person name="Wei W."/>
            <person name="Wang X."/>
            <person name="Wang C."/>
            <person name="Huo Q."/>
            <person name="Li W."/>
            <person name="Guo W."/>
            <person name="Chen H."/>
            <person name="Chen S."/>
            <person name="Zhou L."/>
            <person name="Zhou L."/>
            <person name="Ni X."/>
            <person name="Tian J."/>
            <person name="Zhou Y."/>
            <person name="Sheng Y."/>
            <person name="Liu T."/>
            <person name="Pan Y."/>
            <person name="Xia L."/>
            <person name="Li J."/>
            <person name="Zhao F."/>
            <person name="Cao W."/>
        </authorList>
    </citation>
    <scope>NUCLEOTIDE SEQUENCE</scope>
    <source>
        <strain evidence="13">Rmic-2018</strain>
        <tissue evidence="13">Larvae</tissue>
    </source>
</reference>
<evidence type="ECO:0000256" key="1">
    <source>
        <dbReference type="ARBA" id="ARBA00004141"/>
    </source>
</evidence>
<feature type="region of interest" description="Disordered" evidence="10">
    <location>
        <begin position="1"/>
        <end position="121"/>
    </location>
</feature>
<evidence type="ECO:0000256" key="5">
    <source>
        <dbReference type="ARBA" id="ARBA00022771"/>
    </source>
</evidence>
<name>A0A9J6DAJ9_RHIMP</name>
<dbReference type="GO" id="GO:0016567">
    <property type="term" value="P:protein ubiquitination"/>
    <property type="evidence" value="ECO:0007669"/>
    <property type="project" value="TreeGrafter"/>
</dbReference>
<feature type="compositionally biased region" description="Low complexity" evidence="10">
    <location>
        <begin position="107"/>
        <end position="116"/>
    </location>
</feature>
<feature type="transmembrane region" description="Helical" evidence="11">
    <location>
        <begin position="199"/>
        <end position="225"/>
    </location>
</feature>
<dbReference type="Pfam" id="PF12906">
    <property type="entry name" value="RINGv"/>
    <property type="match status" value="2"/>
</dbReference>
<dbReference type="GO" id="GO:0016020">
    <property type="term" value="C:membrane"/>
    <property type="evidence" value="ECO:0007669"/>
    <property type="project" value="UniProtKB-SubCell"/>
</dbReference>
<proteinExistence type="predicted"/>
<keyword evidence="5" id="KW-0863">Zinc-finger</keyword>
<dbReference type="InterPro" id="IPR013083">
    <property type="entry name" value="Znf_RING/FYVE/PHD"/>
</dbReference>
<evidence type="ECO:0000256" key="10">
    <source>
        <dbReference type="SAM" id="MobiDB-lite"/>
    </source>
</evidence>
<dbReference type="VEuPathDB" id="VectorBase:LOC119175449"/>
<dbReference type="AlphaFoldDB" id="A0A9J6DAJ9"/>
<evidence type="ECO:0000259" key="12">
    <source>
        <dbReference type="PROSITE" id="PS51292"/>
    </source>
</evidence>
<keyword evidence="8 11" id="KW-1133">Transmembrane helix</keyword>
<keyword evidence="2" id="KW-0808">Transferase</keyword>
<keyword evidence="7" id="KW-0862">Zinc</keyword>
<dbReference type="SUPFAM" id="SSF57850">
    <property type="entry name" value="RING/U-box"/>
    <property type="match status" value="2"/>
</dbReference>
<feature type="domain" description="RING-CH-type" evidence="12">
    <location>
        <begin position="347"/>
        <end position="407"/>
    </location>
</feature>
<dbReference type="Proteomes" id="UP000821866">
    <property type="component" value="Chromosome 8"/>
</dbReference>
<feature type="region of interest" description="Disordered" evidence="10">
    <location>
        <begin position="282"/>
        <end position="351"/>
    </location>
</feature>
<keyword evidence="4" id="KW-0479">Metal-binding</keyword>
<dbReference type="SMART" id="SM00744">
    <property type="entry name" value="RINGv"/>
    <property type="match status" value="2"/>
</dbReference>
<keyword evidence="14" id="KW-1185">Reference proteome</keyword>
<sequence>MPNDYKNNPDEDSSRTSLPSASSEEESRHVPSSLPSSSQCPEGRSALHGQHFSNVTESSTSTAIVEPPTSSLNGGDGGVARPKDDKAPSLSTLESVSGLEGHPVDHTTSPDTPTSSSEERSSDNECRICLEGHQETQPLLSLCRCSGTMGFMHARCLEHWLNYQNVDVCEFCSERFPVVVLPLSVLRFFDYLSQSDGGLWPALLCDLLVFALLIMFTATCVSWIVQSLVSKERQWNISSWKHNTMPNDQHVNPKEDTSMASLQSAPREDKCLVPSSLPCDTEPSMLPVANDQPASKNSSQNDREDEVTCSQDNRTPSLPAPALVSGSENEPADDNASQGTPTDSSNEDGSNGPMCRICHEGDQEEALLSLCKCSGTIGFMHVSCLEQWINQKKVDSCELCGERFPLEAQRNDVLRFIRLGNWQITFQAWQSSHSVRRILVVPSQREVSVGRINDGRAAAGPVTPGLRHRR</sequence>
<evidence type="ECO:0000256" key="3">
    <source>
        <dbReference type="ARBA" id="ARBA00022692"/>
    </source>
</evidence>
<dbReference type="InterPro" id="IPR011016">
    <property type="entry name" value="Znf_RING-CH"/>
</dbReference>
<keyword evidence="3 11" id="KW-0812">Transmembrane</keyword>
<dbReference type="EMBL" id="JABSTU010000010">
    <property type="protein sequence ID" value="KAH8018994.1"/>
    <property type="molecule type" value="Genomic_DNA"/>
</dbReference>
<feature type="compositionally biased region" description="Polar residues" evidence="10">
    <location>
        <begin position="241"/>
        <end position="250"/>
    </location>
</feature>
<dbReference type="PROSITE" id="PS51292">
    <property type="entry name" value="ZF_RING_CH"/>
    <property type="match status" value="2"/>
</dbReference>
<evidence type="ECO:0000313" key="14">
    <source>
        <dbReference type="Proteomes" id="UP000821866"/>
    </source>
</evidence>
<evidence type="ECO:0000313" key="13">
    <source>
        <dbReference type="EMBL" id="KAH8018994.1"/>
    </source>
</evidence>
<evidence type="ECO:0000256" key="6">
    <source>
        <dbReference type="ARBA" id="ARBA00022786"/>
    </source>
</evidence>
<protein>
    <recommendedName>
        <fullName evidence="12">RING-CH-type domain-containing protein</fullName>
    </recommendedName>
</protein>
<feature type="domain" description="RING-CH-type" evidence="12">
    <location>
        <begin position="118"/>
        <end position="179"/>
    </location>
</feature>
<keyword evidence="9 11" id="KW-0472">Membrane</keyword>
<dbReference type="GO" id="GO:0008270">
    <property type="term" value="F:zinc ion binding"/>
    <property type="evidence" value="ECO:0007669"/>
    <property type="project" value="UniProtKB-KW"/>
</dbReference>
<dbReference type="VEuPathDB" id="VectorBase:LOC119175448"/>
<dbReference type="Gene3D" id="3.30.40.10">
    <property type="entry name" value="Zinc/RING finger domain, C3HC4 (zinc finger)"/>
    <property type="match status" value="2"/>
</dbReference>
<feature type="compositionally biased region" description="Polar residues" evidence="10">
    <location>
        <begin position="51"/>
        <end position="73"/>
    </location>
</feature>
<comment type="subcellular location">
    <subcellularLocation>
        <location evidence="1">Membrane</location>
        <topology evidence="1">Multi-pass membrane protein</topology>
    </subcellularLocation>
</comment>
<reference evidence="13" key="1">
    <citation type="journal article" date="2020" name="Cell">
        <title>Large-Scale Comparative Analyses of Tick Genomes Elucidate Their Genetic Diversity and Vector Capacities.</title>
        <authorList>
            <consortium name="Tick Genome and Microbiome Consortium (TIGMIC)"/>
            <person name="Jia N."/>
            <person name="Wang J."/>
            <person name="Shi W."/>
            <person name="Du L."/>
            <person name="Sun Y."/>
            <person name="Zhan W."/>
            <person name="Jiang J.F."/>
            <person name="Wang Q."/>
            <person name="Zhang B."/>
            <person name="Ji P."/>
            <person name="Bell-Sakyi L."/>
            <person name="Cui X.M."/>
            <person name="Yuan T.T."/>
            <person name="Jiang B.G."/>
            <person name="Yang W.F."/>
            <person name="Lam T.T."/>
            <person name="Chang Q.C."/>
            <person name="Ding S.J."/>
            <person name="Wang X.J."/>
            <person name="Zhu J.G."/>
            <person name="Ruan X.D."/>
            <person name="Zhao L."/>
            <person name="Wei J.T."/>
            <person name="Ye R.Z."/>
            <person name="Que T.C."/>
            <person name="Du C.H."/>
            <person name="Zhou Y.H."/>
            <person name="Cheng J.X."/>
            <person name="Dai P.F."/>
            <person name="Guo W.B."/>
            <person name="Han X.H."/>
            <person name="Huang E.J."/>
            <person name="Li L.F."/>
            <person name="Wei W."/>
            <person name="Gao Y.C."/>
            <person name="Liu J.Z."/>
            <person name="Shao H.Z."/>
            <person name="Wang X."/>
            <person name="Wang C.C."/>
            <person name="Yang T.C."/>
            <person name="Huo Q.B."/>
            <person name="Li W."/>
            <person name="Chen H.Y."/>
            <person name="Chen S.E."/>
            <person name="Zhou L.G."/>
            <person name="Ni X.B."/>
            <person name="Tian J.H."/>
            <person name="Sheng Y."/>
            <person name="Liu T."/>
            <person name="Pan Y.S."/>
            <person name="Xia L.Y."/>
            <person name="Li J."/>
            <person name="Zhao F."/>
            <person name="Cao W.C."/>
        </authorList>
    </citation>
    <scope>NUCLEOTIDE SEQUENCE</scope>
    <source>
        <strain evidence="13">Rmic-2018</strain>
    </source>
</reference>
<evidence type="ECO:0000256" key="2">
    <source>
        <dbReference type="ARBA" id="ARBA00022679"/>
    </source>
</evidence>
<evidence type="ECO:0000256" key="8">
    <source>
        <dbReference type="ARBA" id="ARBA00022989"/>
    </source>
</evidence>
<evidence type="ECO:0000256" key="7">
    <source>
        <dbReference type="ARBA" id="ARBA00022833"/>
    </source>
</evidence>
<evidence type="ECO:0000256" key="11">
    <source>
        <dbReference type="SAM" id="Phobius"/>
    </source>
</evidence>
<dbReference type="PANTHER" id="PTHR46065">
    <property type="entry name" value="E3 UBIQUITIN-PROTEIN LIGASE MARCH 2/3 FAMILY MEMBER"/>
    <property type="match status" value="1"/>
</dbReference>
<dbReference type="PANTHER" id="PTHR46065:SF3">
    <property type="entry name" value="FI20425P1"/>
    <property type="match status" value="1"/>
</dbReference>
<evidence type="ECO:0000256" key="9">
    <source>
        <dbReference type="ARBA" id="ARBA00023136"/>
    </source>
</evidence>
<evidence type="ECO:0000256" key="4">
    <source>
        <dbReference type="ARBA" id="ARBA00022723"/>
    </source>
</evidence>
<feature type="compositionally biased region" description="Polar residues" evidence="10">
    <location>
        <begin position="335"/>
        <end position="349"/>
    </location>
</feature>
<organism evidence="13 14">
    <name type="scientific">Rhipicephalus microplus</name>
    <name type="common">Cattle tick</name>
    <name type="synonym">Boophilus microplus</name>
    <dbReference type="NCBI Taxonomy" id="6941"/>
    <lineage>
        <taxon>Eukaryota</taxon>
        <taxon>Metazoa</taxon>
        <taxon>Ecdysozoa</taxon>
        <taxon>Arthropoda</taxon>
        <taxon>Chelicerata</taxon>
        <taxon>Arachnida</taxon>
        <taxon>Acari</taxon>
        <taxon>Parasitiformes</taxon>
        <taxon>Ixodida</taxon>
        <taxon>Ixodoidea</taxon>
        <taxon>Ixodidae</taxon>
        <taxon>Rhipicephalinae</taxon>
        <taxon>Rhipicephalus</taxon>
        <taxon>Boophilus</taxon>
    </lineage>
</organism>
<feature type="region of interest" description="Disordered" evidence="10">
    <location>
        <begin position="241"/>
        <end position="265"/>
    </location>
</feature>
<dbReference type="GO" id="GO:0004842">
    <property type="term" value="F:ubiquitin-protein transferase activity"/>
    <property type="evidence" value="ECO:0007669"/>
    <property type="project" value="TreeGrafter"/>
</dbReference>
<comment type="caution">
    <text evidence="13">The sequence shown here is derived from an EMBL/GenBank/DDBJ whole genome shotgun (WGS) entry which is preliminary data.</text>
</comment>